<gene>
    <name evidence="4" type="ORF">L211DRAFT_837935</name>
</gene>
<name>A0A3N4LM77_9PEZI</name>
<dbReference type="Gene3D" id="3.30.1520.10">
    <property type="entry name" value="Phox-like domain"/>
    <property type="match status" value="1"/>
</dbReference>
<dbReference type="PANTHER" id="PTHR24170:SF1">
    <property type="entry name" value="DOMAIN PROTEIN, PUTATIVE (AFU_ORTHOLOGUE AFUA_1G09870)-RELATED"/>
    <property type="match status" value="1"/>
</dbReference>
<dbReference type="Pfam" id="PF12796">
    <property type="entry name" value="Ank_2"/>
    <property type="match status" value="1"/>
</dbReference>
<dbReference type="GO" id="GO:0005085">
    <property type="term" value="F:guanyl-nucleotide exchange factor activity"/>
    <property type="evidence" value="ECO:0007669"/>
    <property type="project" value="TreeGrafter"/>
</dbReference>
<dbReference type="SUPFAM" id="SSF109993">
    <property type="entry name" value="VPS9 domain"/>
    <property type="match status" value="1"/>
</dbReference>
<reference evidence="4 5" key="1">
    <citation type="journal article" date="2018" name="Nat. Ecol. Evol.">
        <title>Pezizomycetes genomes reveal the molecular basis of ectomycorrhizal truffle lifestyle.</title>
        <authorList>
            <person name="Murat C."/>
            <person name="Payen T."/>
            <person name="Noel B."/>
            <person name="Kuo A."/>
            <person name="Morin E."/>
            <person name="Chen J."/>
            <person name="Kohler A."/>
            <person name="Krizsan K."/>
            <person name="Balestrini R."/>
            <person name="Da Silva C."/>
            <person name="Montanini B."/>
            <person name="Hainaut M."/>
            <person name="Levati E."/>
            <person name="Barry K.W."/>
            <person name="Belfiori B."/>
            <person name="Cichocki N."/>
            <person name="Clum A."/>
            <person name="Dockter R.B."/>
            <person name="Fauchery L."/>
            <person name="Guy J."/>
            <person name="Iotti M."/>
            <person name="Le Tacon F."/>
            <person name="Lindquist E.A."/>
            <person name="Lipzen A."/>
            <person name="Malagnac F."/>
            <person name="Mello A."/>
            <person name="Molinier V."/>
            <person name="Miyauchi S."/>
            <person name="Poulain J."/>
            <person name="Riccioni C."/>
            <person name="Rubini A."/>
            <person name="Sitrit Y."/>
            <person name="Splivallo R."/>
            <person name="Traeger S."/>
            <person name="Wang M."/>
            <person name="Zifcakova L."/>
            <person name="Wipf D."/>
            <person name="Zambonelli A."/>
            <person name="Paolocci F."/>
            <person name="Nowrousian M."/>
            <person name="Ottonello S."/>
            <person name="Baldrian P."/>
            <person name="Spatafora J.W."/>
            <person name="Henrissat B."/>
            <person name="Nagy L.G."/>
            <person name="Aury J.M."/>
            <person name="Wincker P."/>
            <person name="Grigoriev I.V."/>
            <person name="Bonfante P."/>
            <person name="Martin F.M."/>
        </authorList>
    </citation>
    <scope>NUCLEOTIDE SEQUENCE [LARGE SCALE GENOMIC DNA]</scope>
    <source>
        <strain evidence="4 5">ATCC MYA-4762</strain>
    </source>
</reference>
<dbReference type="GO" id="GO:0005886">
    <property type="term" value="C:plasma membrane"/>
    <property type="evidence" value="ECO:0007669"/>
    <property type="project" value="TreeGrafter"/>
</dbReference>
<dbReference type="InterPro" id="IPR036770">
    <property type="entry name" value="Ankyrin_rpt-contain_sf"/>
</dbReference>
<feature type="region of interest" description="Disordered" evidence="2">
    <location>
        <begin position="529"/>
        <end position="556"/>
    </location>
</feature>
<dbReference type="PROSITE" id="PS51205">
    <property type="entry name" value="VPS9"/>
    <property type="match status" value="1"/>
</dbReference>
<dbReference type="SUPFAM" id="SSF48403">
    <property type="entry name" value="Ankyrin repeat"/>
    <property type="match status" value="1"/>
</dbReference>
<feature type="compositionally biased region" description="Polar residues" evidence="2">
    <location>
        <begin position="689"/>
        <end position="698"/>
    </location>
</feature>
<dbReference type="GO" id="GO:0005770">
    <property type="term" value="C:late endosome"/>
    <property type="evidence" value="ECO:0007669"/>
    <property type="project" value="TreeGrafter"/>
</dbReference>
<dbReference type="PANTHER" id="PTHR24170">
    <property type="entry name" value="ANKYRIN REPEAT DOMAIN-CONTAINING PROTEIN 27"/>
    <property type="match status" value="1"/>
</dbReference>
<dbReference type="Proteomes" id="UP000267821">
    <property type="component" value="Unassembled WGS sequence"/>
</dbReference>
<dbReference type="CDD" id="cd06093">
    <property type="entry name" value="PX_domain"/>
    <property type="match status" value="1"/>
</dbReference>
<protein>
    <recommendedName>
        <fullName evidence="3">VPS9 domain-containing protein</fullName>
    </recommendedName>
</protein>
<dbReference type="GO" id="GO:0005769">
    <property type="term" value="C:early endosome"/>
    <property type="evidence" value="ECO:0007669"/>
    <property type="project" value="TreeGrafter"/>
</dbReference>
<evidence type="ECO:0000313" key="4">
    <source>
        <dbReference type="EMBL" id="RPB24037.1"/>
    </source>
</evidence>
<proteinExistence type="inferred from homology"/>
<evidence type="ECO:0000256" key="1">
    <source>
        <dbReference type="ARBA" id="ARBA00007428"/>
    </source>
</evidence>
<dbReference type="Gene3D" id="1.25.40.20">
    <property type="entry name" value="Ankyrin repeat-containing domain"/>
    <property type="match status" value="1"/>
</dbReference>
<dbReference type="SMART" id="SM00248">
    <property type="entry name" value="ANK"/>
    <property type="match status" value="5"/>
</dbReference>
<dbReference type="InParanoid" id="A0A3N4LM77"/>
<dbReference type="GO" id="GO:0030133">
    <property type="term" value="C:transport vesicle"/>
    <property type="evidence" value="ECO:0007669"/>
    <property type="project" value="TreeGrafter"/>
</dbReference>
<dbReference type="OrthoDB" id="7464126at2759"/>
<dbReference type="GO" id="GO:0045022">
    <property type="term" value="P:early endosome to late endosome transport"/>
    <property type="evidence" value="ECO:0007669"/>
    <property type="project" value="TreeGrafter"/>
</dbReference>
<organism evidence="4 5">
    <name type="scientific">Terfezia boudieri ATCC MYA-4762</name>
    <dbReference type="NCBI Taxonomy" id="1051890"/>
    <lineage>
        <taxon>Eukaryota</taxon>
        <taxon>Fungi</taxon>
        <taxon>Dikarya</taxon>
        <taxon>Ascomycota</taxon>
        <taxon>Pezizomycotina</taxon>
        <taxon>Pezizomycetes</taxon>
        <taxon>Pezizales</taxon>
        <taxon>Pezizaceae</taxon>
        <taxon>Terfezia</taxon>
    </lineage>
</organism>
<evidence type="ECO:0000259" key="3">
    <source>
        <dbReference type="PROSITE" id="PS51205"/>
    </source>
</evidence>
<keyword evidence="5" id="KW-1185">Reference proteome</keyword>
<dbReference type="InterPro" id="IPR002110">
    <property type="entry name" value="Ankyrin_rpt"/>
</dbReference>
<feature type="region of interest" description="Disordered" evidence="2">
    <location>
        <begin position="680"/>
        <end position="705"/>
    </location>
</feature>
<dbReference type="InterPro" id="IPR003123">
    <property type="entry name" value="VPS9"/>
</dbReference>
<sequence length="1421" mass="158309">MPLLNPFLRAFFRSHFVSQCSPVQDHILLVPVTEILINTRDRESGTLYSELAGQEEFLGSHVLRIPGGPSANNASLIGSRESRGKARQYTTINGRMVVIKDSWIYANKGFRSLNHAQLLNDLCYYPDIAEPQQWLIYYISKPLVGSLEQIPLLPAQIQARGSKDHGFTQKACSSSPATTPGSSAMARKKSVGSFNELLVLFPLIARSMQAGLEDIYLKFGRSFEKPLPPSPPSSAVPSISSTSSSIAGDETAGVSFVTDRLGNNGYRGMKSVVDERTIRNALEILISSAIELFQKAEPSQLSLIASTTDLTGSAVERLIERHVAEQLHDSLLFPRVCSIKREEDEELERKIKAMENVDLTQVGIPSLDQKSKLGLVRRLRRGIEDFRKIESAKSPHAMIEILLKTAQSLSKIDEIVLPWDESEGTNSEKESLQNGNTTIVTMNADTLVSLLLIVVIRSKVPHLSACLSYMRNYVFVDNVEQGEIGYILSTLEAVIYHIVQDNDQLSLASSRNRELWRCIKKGNIDGVRKILEPSDTEDQTESSRDASSGDSGSSMENFKIAGEVSENDSPNLSDEEEAMELSPLSITEVLEEELDTMQHRETAGNGVEESSGGLFAKEDLLGFQQDATNDMPKLVTRNGGSVVPIETGSENGSVAEGVEVVKNMEMLSLAQNPNATSLEAEENRGNPVGNAQGSTAANHNGLIQGKENEPFPLVDVFTKRSHFSASTSMVSLATTVRDSLSLNQLSRTHTSASHNSQAADIFSIEKLSRTRNANGDSILMMAIQDRQPEVFRYLLDCPYFPMAFVVDDDNNDGTSLLCAAVQVQSNEVVEILLDVLMKLPEATLGQYFQRTDNAGRTVGHYLFNTPNLIERLGPWIPWRQKDKNGQTPLFALCRSYDHCEYREMVKLAIRIAQESQQDSAPLHLDEHVDNKGNTLLHIVADPVIVKLLLKCDSEVNAVNDRGFTPLMVASKYGRVDSVRTLFGDQRVDIAAKELRGLTAVELAKDDEVRNRIDDLVLFTNSPNLDGRVTAVVRSFFVEDATIRFVIKSGAPSGQQTLTITTCRRSLQDFEFLAQWLAYENPASWLPALPAPRSPFQIPSKPSRAILRDIQLRLDFFLRTLLSHSTFSTHELLWEFFLVPELHVEQLIDRSKRKTEIRNENIREEYSPVEDIREVEVFVTHAKDAVRSITYAFRSIMRRATVIRTAITDLTDAHKMANKAIGSLRFLEQSGHIAALNKFSEAVAPNESHPHTRFVEDLRDIQASLAGVLVALDRPKKIISDMASLQKQVDRHIISLRRSDRWPLGLLDETRSRIHEEAAEKVRKVKEEYHTKACELRWTQGVAAAELAGFHELREKMVKKAVRALAQKSILAEKARLEAMKRAIRGIMPEGKARVGPSARSAFRRPVVEMAQAREVTEVEEV</sequence>
<comment type="similarity">
    <text evidence="1">Belongs to the UPF0507 family.</text>
</comment>
<evidence type="ECO:0000313" key="5">
    <source>
        <dbReference type="Proteomes" id="UP000267821"/>
    </source>
</evidence>
<dbReference type="GO" id="GO:0035091">
    <property type="term" value="F:phosphatidylinositol binding"/>
    <property type="evidence" value="ECO:0007669"/>
    <property type="project" value="InterPro"/>
</dbReference>
<accession>A0A3N4LM77</accession>
<feature type="region of interest" description="Disordered" evidence="2">
    <location>
        <begin position="166"/>
        <end position="185"/>
    </location>
</feature>
<dbReference type="EMBL" id="ML121543">
    <property type="protein sequence ID" value="RPB24037.1"/>
    <property type="molecule type" value="Genomic_DNA"/>
</dbReference>
<dbReference type="Pfam" id="PF13857">
    <property type="entry name" value="Ank_5"/>
    <property type="match status" value="1"/>
</dbReference>
<evidence type="ECO:0000256" key="2">
    <source>
        <dbReference type="SAM" id="MobiDB-lite"/>
    </source>
</evidence>
<feature type="domain" description="VPS9" evidence="3">
    <location>
        <begin position="341"/>
        <end position="507"/>
    </location>
</feature>
<dbReference type="GO" id="GO:0000149">
    <property type="term" value="F:SNARE binding"/>
    <property type="evidence" value="ECO:0007669"/>
    <property type="project" value="TreeGrafter"/>
</dbReference>
<feature type="compositionally biased region" description="Low complexity" evidence="2">
    <location>
        <begin position="545"/>
        <end position="554"/>
    </location>
</feature>
<dbReference type="SUPFAM" id="SSF64268">
    <property type="entry name" value="PX domain"/>
    <property type="match status" value="1"/>
</dbReference>
<feature type="compositionally biased region" description="Low complexity" evidence="2">
    <location>
        <begin position="173"/>
        <end position="184"/>
    </location>
</feature>
<feature type="region of interest" description="Disordered" evidence="2">
    <location>
        <begin position="563"/>
        <end position="582"/>
    </location>
</feature>
<feature type="region of interest" description="Disordered" evidence="2">
    <location>
        <begin position="227"/>
        <end position="247"/>
    </location>
</feature>
<dbReference type="Pfam" id="PF02204">
    <property type="entry name" value="VPS9"/>
    <property type="match status" value="1"/>
</dbReference>
<dbReference type="InterPro" id="IPR036871">
    <property type="entry name" value="PX_dom_sf"/>
</dbReference>
<dbReference type="InterPro" id="IPR051248">
    <property type="entry name" value="UPF0507/Ank_repeat_27"/>
</dbReference>
<dbReference type="STRING" id="1051890.A0A3N4LM77"/>
<feature type="compositionally biased region" description="Low complexity" evidence="2">
    <location>
        <begin position="235"/>
        <end position="245"/>
    </location>
</feature>
<dbReference type="Gene3D" id="1.20.1050.80">
    <property type="entry name" value="VPS9 domain"/>
    <property type="match status" value="1"/>
</dbReference>
<dbReference type="GO" id="GO:0097422">
    <property type="term" value="C:tubular endosome"/>
    <property type="evidence" value="ECO:0007669"/>
    <property type="project" value="TreeGrafter"/>
</dbReference>
<dbReference type="InterPro" id="IPR037191">
    <property type="entry name" value="VPS9_dom_sf"/>
</dbReference>